<sequence>MSKENISFIPFGTELLSWAVEKDRRYHNGDKLNKGIVSYVAALHDLGFFFKKVRMGELRANSQTVSAWARMWGWDYRKALRFITIVLRDLFDLNTALKKAKVLRERLEAALAKQQAKMRSYMRKLRGSTSQDTQSYAQDDESEDERLFLDAMSALAKTSPVFYRAKIKKQLRTKDIATWNNFQKWLEKHKKPLMEFLPKSTIPNADIFEILRTKRITGYRVINYSKKDVNIYHVVFDNYFETDMTAEQIIENAK</sequence>
<gene>
    <name evidence="1" type="ORF">FA584_06295</name>
</gene>
<protein>
    <submittedName>
        <fullName evidence="1">Uncharacterized protein</fullName>
    </submittedName>
</protein>
<evidence type="ECO:0000313" key="2">
    <source>
        <dbReference type="Proteomes" id="UP000502831"/>
    </source>
</evidence>
<name>A0A6G9VTZ2_9BACT</name>
<reference evidence="1 2" key="1">
    <citation type="journal article" date="2017" name="Environ. Sci. Technol.">
        <title>Organohalide Respiration with Chlorinated Ethenes under Low pH Conditions.</title>
        <authorList>
            <person name="Yang Y."/>
            <person name="Capiro N.L."/>
            <person name="Marcet T.F."/>
            <person name="Yan J."/>
            <person name="Pennell K.D."/>
            <person name="Loffler F.E."/>
        </authorList>
    </citation>
    <scope>NUCLEOTIDE SEQUENCE [LARGE SCALE GENOMIC DNA]</scope>
    <source>
        <strain evidence="1 2">ACSDCE</strain>
    </source>
</reference>
<dbReference type="AlphaFoldDB" id="A0A6G9VTZ2"/>
<dbReference type="RefSeq" id="WP_167749744.1">
    <property type="nucleotide sequence ID" value="NZ_CP039734.2"/>
</dbReference>
<organism evidence="1 2">
    <name type="scientific">Sulfurospirillum diekertiae</name>
    <dbReference type="NCBI Taxonomy" id="1854492"/>
    <lineage>
        <taxon>Bacteria</taxon>
        <taxon>Pseudomonadati</taxon>
        <taxon>Campylobacterota</taxon>
        <taxon>Epsilonproteobacteria</taxon>
        <taxon>Campylobacterales</taxon>
        <taxon>Sulfurospirillaceae</taxon>
        <taxon>Sulfurospirillum</taxon>
    </lineage>
</organism>
<accession>A0A6G9VTZ2</accession>
<dbReference type="EMBL" id="CP039734">
    <property type="protein sequence ID" value="QIR75839.1"/>
    <property type="molecule type" value="Genomic_DNA"/>
</dbReference>
<evidence type="ECO:0000313" key="1">
    <source>
        <dbReference type="EMBL" id="QIR75839.1"/>
    </source>
</evidence>
<dbReference type="Proteomes" id="UP000502831">
    <property type="component" value="Chromosome"/>
</dbReference>
<proteinExistence type="predicted"/>